<dbReference type="RefSeq" id="XP_064668403.1">
    <property type="nucleotide sequence ID" value="XM_064815528.1"/>
</dbReference>
<dbReference type="Proteomes" id="UP001302812">
    <property type="component" value="Unassembled WGS sequence"/>
</dbReference>
<comment type="caution">
    <text evidence="1">The sequence shown here is derived from an EMBL/GenBank/DDBJ whole genome shotgun (WGS) entry which is preliminary data.</text>
</comment>
<dbReference type="Pfam" id="PF10294">
    <property type="entry name" value="Methyltransf_16"/>
    <property type="match status" value="1"/>
</dbReference>
<name>A0AAN6TAG4_9PEZI</name>
<dbReference type="SUPFAM" id="SSF53335">
    <property type="entry name" value="S-adenosyl-L-methionine-dependent methyltransferases"/>
    <property type="match status" value="1"/>
</dbReference>
<reference evidence="1" key="2">
    <citation type="submission" date="2023-05" db="EMBL/GenBank/DDBJ databases">
        <authorList>
            <consortium name="Lawrence Berkeley National Laboratory"/>
            <person name="Steindorff A."/>
            <person name="Hensen N."/>
            <person name="Bonometti L."/>
            <person name="Westerberg I."/>
            <person name="Brannstrom I.O."/>
            <person name="Guillou S."/>
            <person name="Cros-Aarteil S."/>
            <person name="Calhoun S."/>
            <person name="Haridas S."/>
            <person name="Kuo A."/>
            <person name="Mondo S."/>
            <person name="Pangilinan J."/>
            <person name="Riley R."/>
            <person name="Labutti K."/>
            <person name="Andreopoulos B."/>
            <person name="Lipzen A."/>
            <person name="Chen C."/>
            <person name="Yanf M."/>
            <person name="Daum C."/>
            <person name="Ng V."/>
            <person name="Clum A."/>
            <person name="Ohm R."/>
            <person name="Martin F."/>
            <person name="Silar P."/>
            <person name="Natvig D."/>
            <person name="Lalanne C."/>
            <person name="Gautier V."/>
            <person name="Ament-Velasquez S.L."/>
            <person name="Kruys A."/>
            <person name="Hutchinson M.I."/>
            <person name="Powell A.J."/>
            <person name="Barry K."/>
            <person name="Miller A.N."/>
            <person name="Grigoriev I.V."/>
            <person name="Debuchy R."/>
            <person name="Gladieux P."/>
            <person name="Thoren M.H."/>
            <person name="Johannesson H."/>
        </authorList>
    </citation>
    <scope>NUCLEOTIDE SEQUENCE</scope>
    <source>
        <strain evidence="1">CBS 508.74</strain>
    </source>
</reference>
<protein>
    <submittedName>
        <fullName evidence="1">Uncharacterized protein</fullName>
    </submittedName>
</protein>
<dbReference type="GO" id="GO:0005829">
    <property type="term" value="C:cytosol"/>
    <property type="evidence" value="ECO:0007669"/>
    <property type="project" value="TreeGrafter"/>
</dbReference>
<sequence length="397" mass="43409">MHYIRFLRAPEVEQGESRSSLKLVLTVTTDLGDAYLAPHNPIELAVIGAYTERKDGVDRLTPINLSLGCTLRWRAGMRVLKFEVPLPAQQPVETIQVRPASRELTALSTTDIISGGQGWIMAAYADIQHRQSDTHPASVCFRSLRLPTPPTGAGSRFEAMQLEEDIGMSIARRIWDGGIAAMSFVAAICSDNIPQESSTTALPTLRTILRGQQQRPLNILELGCGIGTLGIGMARILSLMGRERATTNILMTDVPEAEARARANMARQSDALREGPATLDFEPLNWEDGQHGIFGEKVRSCAWDLIMLSDCTYNTDTLQPLVKTLTALHSQGLQGCHAESSVVAKVLLATKPRHSSESIAFDLMAADGWVVREKTVLPLPVLDGEGQSVEVYLLEKE</sequence>
<evidence type="ECO:0000313" key="1">
    <source>
        <dbReference type="EMBL" id="KAK4110833.1"/>
    </source>
</evidence>
<accession>A0AAN6TAG4</accession>
<keyword evidence="2" id="KW-1185">Reference proteome</keyword>
<dbReference type="PANTHER" id="PTHR14614">
    <property type="entry name" value="HEPATOCELLULAR CARCINOMA-ASSOCIATED ANTIGEN"/>
    <property type="match status" value="1"/>
</dbReference>
<dbReference type="EMBL" id="MU853348">
    <property type="protein sequence ID" value="KAK4110833.1"/>
    <property type="molecule type" value="Genomic_DNA"/>
</dbReference>
<dbReference type="GeneID" id="89939653"/>
<evidence type="ECO:0000313" key="2">
    <source>
        <dbReference type="Proteomes" id="UP001302812"/>
    </source>
</evidence>
<proteinExistence type="predicted"/>
<dbReference type="GO" id="GO:0008757">
    <property type="term" value="F:S-adenosylmethionine-dependent methyltransferase activity"/>
    <property type="evidence" value="ECO:0007669"/>
    <property type="project" value="UniProtKB-ARBA"/>
</dbReference>
<dbReference type="PANTHER" id="PTHR14614:SF132">
    <property type="entry name" value="PROTEIN-LYSINE METHYLTRANSFERASE C42C1.13"/>
    <property type="match status" value="1"/>
</dbReference>
<dbReference type="InterPro" id="IPR029063">
    <property type="entry name" value="SAM-dependent_MTases_sf"/>
</dbReference>
<reference evidence="1" key="1">
    <citation type="journal article" date="2023" name="Mol. Phylogenet. Evol.">
        <title>Genome-scale phylogeny and comparative genomics of the fungal order Sordariales.</title>
        <authorList>
            <person name="Hensen N."/>
            <person name="Bonometti L."/>
            <person name="Westerberg I."/>
            <person name="Brannstrom I.O."/>
            <person name="Guillou S."/>
            <person name="Cros-Aarteil S."/>
            <person name="Calhoun S."/>
            <person name="Haridas S."/>
            <person name="Kuo A."/>
            <person name="Mondo S."/>
            <person name="Pangilinan J."/>
            <person name="Riley R."/>
            <person name="LaButti K."/>
            <person name="Andreopoulos B."/>
            <person name="Lipzen A."/>
            <person name="Chen C."/>
            <person name="Yan M."/>
            <person name="Daum C."/>
            <person name="Ng V."/>
            <person name="Clum A."/>
            <person name="Steindorff A."/>
            <person name="Ohm R.A."/>
            <person name="Martin F."/>
            <person name="Silar P."/>
            <person name="Natvig D.O."/>
            <person name="Lalanne C."/>
            <person name="Gautier V."/>
            <person name="Ament-Velasquez S.L."/>
            <person name="Kruys A."/>
            <person name="Hutchinson M.I."/>
            <person name="Powell A.J."/>
            <person name="Barry K."/>
            <person name="Miller A.N."/>
            <person name="Grigoriev I.V."/>
            <person name="Debuchy R."/>
            <person name="Gladieux P."/>
            <person name="Hiltunen Thoren M."/>
            <person name="Johannesson H."/>
        </authorList>
    </citation>
    <scope>NUCLEOTIDE SEQUENCE</scope>
    <source>
        <strain evidence="1">CBS 508.74</strain>
    </source>
</reference>
<dbReference type="InterPro" id="IPR019410">
    <property type="entry name" value="Methyltransf_16"/>
</dbReference>
<gene>
    <name evidence="1" type="ORF">N656DRAFT_781140</name>
</gene>
<dbReference type="Gene3D" id="3.40.50.150">
    <property type="entry name" value="Vaccinia Virus protein VP39"/>
    <property type="match status" value="1"/>
</dbReference>
<dbReference type="AlphaFoldDB" id="A0AAN6TAG4"/>
<organism evidence="1 2">
    <name type="scientific">Canariomyces notabilis</name>
    <dbReference type="NCBI Taxonomy" id="2074819"/>
    <lineage>
        <taxon>Eukaryota</taxon>
        <taxon>Fungi</taxon>
        <taxon>Dikarya</taxon>
        <taxon>Ascomycota</taxon>
        <taxon>Pezizomycotina</taxon>
        <taxon>Sordariomycetes</taxon>
        <taxon>Sordariomycetidae</taxon>
        <taxon>Sordariales</taxon>
        <taxon>Chaetomiaceae</taxon>
        <taxon>Canariomyces</taxon>
    </lineage>
</organism>